<dbReference type="Proteomes" id="UP000182977">
    <property type="component" value="Chromosome I"/>
</dbReference>
<proteinExistence type="predicted"/>
<protein>
    <submittedName>
        <fullName evidence="1">Uncharacterized protein</fullName>
    </submittedName>
</protein>
<keyword evidence="2" id="KW-1185">Reference proteome</keyword>
<sequence>MVPYQREDRVGLLVVRAFVETTPRHRLLVRVLDVGLSGEDREIAVVDSRDALVRAIGQWLDALVTMTDGRSDAPCRFDDGDR</sequence>
<evidence type="ECO:0000313" key="1">
    <source>
        <dbReference type="EMBL" id="SDU74791.1"/>
    </source>
</evidence>
<evidence type="ECO:0000313" key="2">
    <source>
        <dbReference type="Proteomes" id="UP000182977"/>
    </source>
</evidence>
<organism evidence="1 2">
    <name type="scientific">Jiangella alkaliphila</name>
    <dbReference type="NCBI Taxonomy" id="419479"/>
    <lineage>
        <taxon>Bacteria</taxon>
        <taxon>Bacillati</taxon>
        <taxon>Actinomycetota</taxon>
        <taxon>Actinomycetes</taxon>
        <taxon>Jiangellales</taxon>
        <taxon>Jiangellaceae</taxon>
        <taxon>Jiangella</taxon>
    </lineage>
</organism>
<accession>A0A1H2L2H8</accession>
<gene>
    <name evidence="1" type="ORF">SAMN04488563_4816</name>
</gene>
<name>A0A1H2L2H8_9ACTN</name>
<dbReference type="AlphaFoldDB" id="A0A1H2L2H8"/>
<reference evidence="2" key="1">
    <citation type="submission" date="2016-10" db="EMBL/GenBank/DDBJ databases">
        <authorList>
            <person name="Varghese N."/>
            <person name="Submissions S."/>
        </authorList>
    </citation>
    <scope>NUCLEOTIDE SEQUENCE [LARGE SCALE GENOMIC DNA]</scope>
    <source>
        <strain evidence="2">DSM 45079</strain>
    </source>
</reference>
<dbReference type="STRING" id="419479.SAMN04488563_4816"/>
<dbReference type="EMBL" id="LT629791">
    <property type="protein sequence ID" value="SDU74791.1"/>
    <property type="molecule type" value="Genomic_DNA"/>
</dbReference>